<evidence type="ECO:0000313" key="3">
    <source>
        <dbReference type="Proteomes" id="UP001500483"/>
    </source>
</evidence>
<name>A0ABP6RT79_9PSEU</name>
<sequence>MNNRDYHGAVELFASLRPSDRELAALLECARTLQRPTRVARPRFEALAERAAAHGDVRAVVEACAPAEWDQHRPAATAQPAEQRAPHWSEDTRHEAPRDLATRRVLRRLPAQRAEARAAEHAHNLVEAYAATRLHVDDDAPAQPVRADSVTVRPDSPTVYASGLDYDDAAKHPARGRCLVCNVEPSECDRRKRDGLCEDCRERGRPGLEELPVNASRADRIRAVCAYRVAHDPHPLRALRAEWSRYSRDDDRRIVEDWVSRNVPTAPVVALPAPRAAVDTRRYRVRAAA</sequence>
<feature type="compositionally biased region" description="Basic and acidic residues" evidence="1">
    <location>
        <begin position="84"/>
        <end position="94"/>
    </location>
</feature>
<dbReference type="Proteomes" id="UP001500483">
    <property type="component" value="Unassembled WGS sequence"/>
</dbReference>
<comment type="caution">
    <text evidence="2">The sequence shown here is derived from an EMBL/GenBank/DDBJ whole genome shotgun (WGS) entry which is preliminary data.</text>
</comment>
<gene>
    <name evidence="2" type="ORF">GCM10020366_27710</name>
</gene>
<dbReference type="EMBL" id="BAAAYK010000038">
    <property type="protein sequence ID" value="GAA3357882.1"/>
    <property type="molecule type" value="Genomic_DNA"/>
</dbReference>
<evidence type="ECO:0000256" key="1">
    <source>
        <dbReference type="SAM" id="MobiDB-lite"/>
    </source>
</evidence>
<protein>
    <submittedName>
        <fullName evidence="2">Uncharacterized protein</fullName>
    </submittedName>
</protein>
<keyword evidence="3" id="KW-1185">Reference proteome</keyword>
<organism evidence="2 3">
    <name type="scientific">Saccharopolyspora gregorii</name>
    <dbReference type="NCBI Taxonomy" id="33914"/>
    <lineage>
        <taxon>Bacteria</taxon>
        <taxon>Bacillati</taxon>
        <taxon>Actinomycetota</taxon>
        <taxon>Actinomycetes</taxon>
        <taxon>Pseudonocardiales</taxon>
        <taxon>Pseudonocardiaceae</taxon>
        <taxon>Saccharopolyspora</taxon>
    </lineage>
</organism>
<accession>A0ABP6RT79</accession>
<dbReference type="RefSeq" id="WP_344926846.1">
    <property type="nucleotide sequence ID" value="NZ_BAAAYK010000038.1"/>
</dbReference>
<reference evidence="3" key="1">
    <citation type="journal article" date="2019" name="Int. J. Syst. Evol. Microbiol.">
        <title>The Global Catalogue of Microorganisms (GCM) 10K type strain sequencing project: providing services to taxonomists for standard genome sequencing and annotation.</title>
        <authorList>
            <consortium name="The Broad Institute Genomics Platform"/>
            <consortium name="The Broad Institute Genome Sequencing Center for Infectious Disease"/>
            <person name="Wu L."/>
            <person name="Ma J."/>
        </authorList>
    </citation>
    <scope>NUCLEOTIDE SEQUENCE [LARGE SCALE GENOMIC DNA]</scope>
    <source>
        <strain evidence="3">JCM 9687</strain>
    </source>
</reference>
<evidence type="ECO:0000313" key="2">
    <source>
        <dbReference type="EMBL" id="GAA3357882.1"/>
    </source>
</evidence>
<feature type="region of interest" description="Disordered" evidence="1">
    <location>
        <begin position="70"/>
        <end position="94"/>
    </location>
</feature>
<proteinExistence type="predicted"/>